<dbReference type="EMBL" id="JBFOLJ010000007">
    <property type="protein sequence ID" value="KAL2521634.1"/>
    <property type="molecule type" value="Genomic_DNA"/>
</dbReference>
<evidence type="ECO:0000313" key="4">
    <source>
        <dbReference type="Proteomes" id="UP001604277"/>
    </source>
</evidence>
<name>A0ABD1U949_9LAMI</name>
<reference evidence="4" key="1">
    <citation type="submission" date="2024-07" db="EMBL/GenBank/DDBJ databases">
        <title>Two chromosome-level genome assemblies of Korean endemic species Abeliophyllum distichum and Forsythia ovata (Oleaceae).</title>
        <authorList>
            <person name="Jang H."/>
        </authorList>
    </citation>
    <scope>NUCLEOTIDE SEQUENCE [LARGE SCALE GENOMIC DNA]</scope>
</reference>
<comment type="caution">
    <text evidence="2">The sequence shown here is derived from an EMBL/GenBank/DDBJ whole genome shotgun (WGS) entry which is preliminary data.</text>
</comment>
<dbReference type="EMBL" id="JBFOLJ010000007">
    <property type="protein sequence ID" value="KAL2521549.1"/>
    <property type="molecule type" value="Genomic_DNA"/>
</dbReference>
<evidence type="ECO:0000313" key="2">
    <source>
        <dbReference type="EMBL" id="KAL2521549.1"/>
    </source>
</evidence>
<dbReference type="AlphaFoldDB" id="A0ABD1U949"/>
<proteinExistence type="predicted"/>
<evidence type="ECO:0000256" key="1">
    <source>
        <dbReference type="SAM" id="MobiDB-lite"/>
    </source>
</evidence>
<gene>
    <name evidence="2" type="ORF">Fot_25472</name>
    <name evidence="3" type="ORF">Fot_25557</name>
</gene>
<feature type="compositionally biased region" description="Polar residues" evidence="1">
    <location>
        <begin position="29"/>
        <end position="39"/>
    </location>
</feature>
<feature type="region of interest" description="Disordered" evidence="1">
    <location>
        <begin position="15"/>
        <end position="48"/>
    </location>
</feature>
<sequence>MASLPIWFGESECQPDVTKDKLQPRRSRQSAANATSEPSPSEFHFMPIPGIVPRNHDMCNTVGPPPFAVGSEILSQDFSVDNMVDDLQQMEENEQVRMKSKRAKHRRIARRYCV</sequence>
<evidence type="ECO:0000313" key="3">
    <source>
        <dbReference type="EMBL" id="KAL2521634.1"/>
    </source>
</evidence>
<accession>A0ABD1U949</accession>
<protein>
    <submittedName>
        <fullName evidence="2">Uncharacterized protein</fullName>
    </submittedName>
</protein>
<dbReference type="Proteomes" id="UP001604277">
    <property type="component" value="Unassembled WGS sequence"/>
</dbReference>
<reference evidence="2" key="2">
    <citation type="submission" date="2024-07" db="EMBL/GenBank/DDBJ databases">
        <title>Two chromosome-level genome assemblies of Korean endemic species Abeliophyllum distichum and Forsythia ovata (Oleaceae).</title>
        <authorList>
            <person name="Mun J.H."/>
        </authorList>
    </citation>
    <scope>NUCLEOTIDE SEQUENCE</scope>
    <source>
        <strain evidence="2">KNKB202402200001</strain>
        <tissue evidence="2">Leaf</tissue>
    </source>
</reference>
<organism evidence="2 4">
    <name type="scientific">Forsythia ovata</name>
    <dbReference type="NCBI Taxonomy" id="205694"/>
    <lineage>
        <taxon>Eukaryota</taxon>
        <taxon>Viridiplantae</taxon>
        <taxon>Streptophyta</taxon>
        <taxon>Embryophyta</taxon>
        <taxon>Tracheophyta</taxon>
        <taxon>Spermatophyta</taxon>
        <taxon>Magnoliopsida</taxon>
        <taxon>eudicotyledons</taxon>
        <taxon>Gunneridae</taxon>
        <taxon>Pentapetalae</taxon>
        <taxon>asterids</taxon>
        <taxon>lamiids</taxon>
        <taxon>Lamiales</taxon>
        <taxon>Oleaceae</taxon>
        <taxon>Forsythieae</taxon>
        <taxon>Forsythia</taxon>
    </lineage>
</organism>
<keyword evidence="4" id="KW-1185">Reference proteome</keyword>